<dbReference type="InterPro" id="IPR033803">
    <property type="entry name" value="CBD-like_Golvesin-Xly"/>
</dbReference>
<feature type="chain" id="PRO_5045646445" description="Golvesin/Xly CBD-like domain-containing protein" evidence="2">
    <location>
        <begin position="39"/>
        <end position="1451"/>
    </location>
</feature>
<feature type="region of interest" description="Disordered" evidence="1">
    <location>
        <begin position="1131"/>
        <end position="1150"/>
    </location>
</feature>
<dbReference type="RefSeq" id="WP_311617424.1">
    <property type="nucleotide sequence ID" value="NZ_JAVREV010000005.1"/>
</dbReference>
<sequence>MSHRHRPPRRGPRRRRHRAFGLGALSAALLVGLLQSPAAGTPDASPRSVTDIYDQLEPATPADAAVPEVPAADAVEPAERSELLGEDWESAEDLAWTTSGDATGFHLLVADGREGYAWRTAATLSEPGFDADSWIGNACVTGDGDRAVVVYAPRTFTNEPALMSRGAFTAVVDLSSGEVTRLPVRTSLSYYNPGCGAGGTAVLTQSGGDDLGGTRLTVLDVATAELAEPVEVSRQLTSAVPVGDAVLAAEAGRVVAVSGSGELTDVAEADGVPFRLTPDADGGLVFLDRSGDTARARHLTAGRLGDGDGDGDGGAGAGAGAGAEARTLAEGPLTGSGLTSTAAGQVWLTGGFEAATDELPAAVRVLPGTPREATASTHGRALLTGVGWADGRDSRIAPEDAGDSRPVTIGMTALATEEELAFTVAPERAVTTEETGHDPSGNEEQAGALAARDELVESERTCSVPRNSADDQAMQPKPRQVEWAVNRAIQGQLNDHISRPANWKNLGMPAYQPQSSGMFPLPSLSGGGRVPAQVLLGVTAQESNMWQASRYTMAGVTGNPLIGNYYGLDLYDGDSGNDWDIVWSEADCGYGITQVTDHMRLAGHEDGGPAAWPYQKQRAVALDYTANIAAGLTILSDKWNQTRDAGLIANNGDPAKLENWVFALWAYNSGFYPQSQAGQHGGAWGVGWFNNPANPEWDPARDNFMEDRLGNPQYGDAAHPQDWPYQEKVLGFAAHPLEALEAPGSLVTGYRAAWWNGIEGDALTEGSDRYHRAGVRPPIDLFCTVANACDPRAIESADGPCGREDSRCWWNQLAVWKTDCDYTCGNELVRFNNTYPEEADGTAYPPNCSLSGIPYNALVIDNLPVNAPSARPGCAKEWTNSGTFTADFGAGETSGGDRVWPAKVDFHQIGGGFGANFFFAHGRHPDAYGSRLRVEGTWDFNRPVTGPGIVAVHLPDHGARTRYARYEIDTADGTKVRTIQQHGTGNRWVVLGAFDFDNAPQIRLDNMVPGAAGEDNVAFDAAMVLPVDGDYVEDTVESVAYFDENQNLDAHGSADFLGTPFADRGSLYNWALERTEAVLGLPACTGSPDEECIAPATRTAMADWNAEAERAGTDPVQHPAGSSIPAWLNFSNPYTQRPDASRPEHIDEDDGSYKIKTSVTVSYVTVDNLILEGTEHAEFDDRTGDTHLPDFVSDTFAAIEEDYGIAPPDLNYSAVDLNEHDGVTRTTNTNSDGILPGRAYEPVGRGPLLINDEGIPASDTVPAECVAVQYAAGGSIGYRPALADGTGVVEAAEAWSGEVATTPGVPVAVADVADDIAGNFFDDRLASLFRSAPPIWHELHFWSCDGDLRPPSGYPLLRSSFMPDQYLYHNGLGIGTDGEPHVGANPVGRGDFESFSNPLPGSAPGGDPAETPYGRCSNTSGQGGNPWGIDLSEGAGVNPSGELCTSAPYWE</sequence>
<dbReference type="Pfam" id="PF25275">
    <property type="entry name" value="Golvesin_C"/>
    <property type="match status" value="1"/>
</dbReference>
<evidence type="ECO:0000313" key="5">
    <source>
        <dbReference type="Proteomes" id="UP001183615"/>
    </source>
</evidence>
<feature type="region of interest" description="Disordered" evidence="1">
    <location>
        <begin position="301"/>
        <end position="323"/>
    </location>
</feature>
<gene>
    <name evidence="4" type="ORF">RM779_10595</name>
</gene>
<feature type="region of interest" description="Disordered" evidence="1">
    <location>
        <begin position="456"/>
        <end position="476"/>
    </location>
</feature>
<dbReference type="EMBL" id="JAVREV010000005">
    <property type="protein sequence ID" value="MDT0443041.1"/>
    <property type="molecule type" value="Genomic_DNA"/>
</dbReference>
<evidence type="ECO:0000313" key="4">
    <source>
        <dbReference type="EMBL" id="MDT0443041.1"/>
    </source>
</evidence>
<comment type="caution">
    <text evidence="4">The sequence shown here is derived from an EMBL/GenBank/DDBJ whole genome shotgun (WGS) entry which is preliminary data.</text>
</comment>
<evidence type="ECO:0000256" key="1">
    <source>
        <dbReference type="SAM" id="MobiDB-lite"/>
    </source>
</evidence>
<dbReference type="Proteomes" id="UP001183615">
    <property type="component" value="Unassembled WGS sequence"/>
</dbReference>
<reference evidence="5" key="1">
    <citation type="submission" date="2023-07" db="EMBL/GenBank/DDBJ databases">
        <title>30 novel species of actinomycetes from the DSMZ collection.</title>
        <authorList>
            <person name="Nouioui I."/>
        </authorList>
    </citation>
    <scope>NUCLEOTIDE SEQUENCE [LARGE SCALE GENOMIC DNA]</scope>
    <source>
        <strain evidence="5">DSM 41886</strain>
    </source>
</reference>
<proteinExistence type="predicted"/>
<dbReference type="SUPFAM" id="SSF53955">
    <property type="entry name" value="Lysozyme-like"/>
    <property type="match status" value="1"/>
</dbReference>
<keyword evidence="5" id="KW-1185">Reference proteome</keyword>
<feature type="compositionally biased region" description="Gly residues" evidence="1">
    <location>
        <begin position="312"/>
        <end position="321"/>
    </location>
</feature>
<protein>
    <recommendedName>
        <fullName evidence="3">Golvesin/Xly CBD-like domain-containing protein</fullName>
    </recommendedName>
</protein>
<dbReference type="InterPro" id="IPR023346">
    <property type="entry name" value="Lysozyme-like_dom_sf"/>
</dbReference>
<name>A0ABU2S2W4_9ACTN</name>
<feature type="region of interest" description="Disordered" evidence="1">
    <location>
        <begin position="1379"/>
        <end position="1451"/>
    </location>
</feature>
<organism evidence="4 5">
    <name type="scientific">Streptomyces johnsoniae</name>
    <dbReference type="NCBI Taxonomy" id="3075532"/>
    <lineage>
        <taxon>Bacteria</taxon>
        <taxon>Bacillati</taxon>
        <taxon>Actinomycetota</taxon>
        <taxon>Actinomycetes</taxon>
        <taxon>Kitasatosporales</taxon>
        <taxon>Streptomycetaceae</taxon>
        <taxon>Streptomyces</taxon>
    </lineage>
</organism>
<keyword evidence="2" id="KW-0732">Signal</keyword>
<feature type="domain" description="Golvesin/Xly CBD-like" evidence="3">
    <location>
        <begin position="937"/>
        <end position="1004"/>
    </location>
</feature>
<evidence type="ECO:0000259" key="3">
    <source>
        <dbReference type="Pfam" id="PF25275"/>
    </source>
</evidence>
<accession>A0ABU2S2W4</accession>
<feature type="signal peptide" evidence="2">
    <location>
        <begin position="1"/>
        <end position="38"/>
    </location>
</feature>
<evidence type="ECO:0000256" key="2">
    <source>
        <dbReference type="SAM" id="SignalP"/>
    </source>
</evidence>